<dbReference type="Proteomes" id="UP000288212">
    <property type="component" value="Unassembled WGS sequence"/>
</dbReference>
<dbReference type="OrthoDB" id="9795156at2"/>
<dbReference type="GO" id="GO:0006284">
    <property type="term" value="P:base-excision repair"/>
    <property type="evidence" value="ECO:0007669"/>
    <property type="project" value="InterPro"/>
</dbReference>
<sequence length="223" mass="25438">MKFQHFYQRAIERKGSETDVLARLPQLATAAQLQALGDDRYLSAITKCVFRAGFVWRIIENKWPGFEEAFSGFVPLYWQQVPPERLEALGNDERIVRNMQKINTVPHNAFMIVEAAEQYGSFGHFLAQWPSNDQVGLLLWLKKNGARLGGASAQYFLRMVGWDGFILSTDVVTALENHRLIDAAPTTRKGLQQVQQVFNQWHAETGLPYAHLSRILSYTLDAR</sequence>
<dbReference type="InterPro" id="IPR005019">
    <property type="entry name" value="Adenine_glyco"/>
</dbReference>
<gene>
    <name evidence="1" type="ORF">CWE06_06135</name>
</gene>
<dbReference type="SUPFAM" id="SSF48150">
    <property type="entry name" value="DNA-glycosylase"/>
    <property type="match status" value="1"/>
</dbReference>
<dbReference type="EMBL" id="PIPI01000003">
    <property type="protein sequence ID" value="RUO20203.1"/>
    <property type="molecule type" value="Genomic_DNA"/>
</dbReference>
<comment type="caution">
    <text evidence="1">The sequence shown here is derived from an EMBL/GenBank/DDBJ whole genome shotgun (WGS) entry which is preliminary data.</text>
</comment>
<protein>
    <submittedName>
        <fullName evidence="1">3-methyladenine DNA glycosylase</fullName>
    </submittedName>
</protein>
<accession>A0A432VUK2</accession>
<evidence type="ECO:0000313" key="2">
    <source>
        <dbReference type="Proteomes" id="UP000288212"/>
    </source>
</evidence>
<proteinExistence type="predicted"/>
<dbReference type="Pfam" id="PF03352">
    <property type="entry name" value="Adenine_glyco"/>
    <property type="match status" value="1"/>
</dbReference>
<name>A0A432VUK2_9GAMM</name>
<dbReference type="InterPro" id="IPR052891">
    <property type="entry name" value="DNA-3mA_glycosylase"/>
</dbReference>
<reference evidence="1 2" key="1">
    <citation type="journal article" date="2011" name="Front. Microbiol.">
        <title>Genomic signatures of strain selection and enhancement in Bacillus atrophaeus var. globigii, a historical biowarfare simulant.</title>
        <authorList>
            <person name="Gibbons H.S."/>
            <person name="Broomall S.M."/>
            <person name="McNew L.A."/>
            <person name="Daligault H."/>
            <person name="Chapman C."/>
            <person name="Bruce D."/>
            <person name="Karavis M."/>
            <person name="Krepps M."/>
            <person name="McGregor P.A."/>
            <person name="Hong C."/>
            <person name="Park K.H."/>
            <person name="Akmal A."/>
            <person name="Feldman A."/>
            <person name="Lin J.S."/>
            <person name="Chang W.E."/>
            <person name="Higgs B.W."/>
            <person name="Demirev P."/>
            <person name="Lindquist J."/>
            <person name="Liem A."/>
            <person name="Fochler E."/>
            <person name="Read T.D."/>
            <person name="Tapia R."/>
            <person name="Johnson S."/>
            <person name="Bishop-Lilly K.A."/>
            <person name="Detter C."/>
            <person name="Han C."/>
            <person name="Sozhamannan S."/>
            <person name="Rosenzweig C.N."/>
            <person name="Skowronski E.W."/>
        </authorList>
    </citation>
    <scope>NUCLEOTIDE SEQUENCE [LARGE SCALE GENOMIC DNA]</scope>
    <source>
        <strain evidence="1 2">AK5</strain>
    </source>
</reference>
<dbReference type="InterPro" id="IPR011257">
    <property type="entry name" value="DNA_glycosylase"/>
</dbReference>
<dbReference type="GO" id="GO:0008725">
    <property type="term" value="F:DNA-3-methyladenine glycosylase activity"/>
    <property type="evidence" value="ECO:0007669"/>
    <property type="project" value="InterPro"/>
</dbReference>
<dbReference type="PANTHER" id="PTHR30037:SF3">
    <property type="entry name" value="BLR0857 PROTEIN"/>
    <property type="match status" value="1"/>
</dbReference>
<dbReference type="PANTHER" id="PTHR30037">
    <property type="entry name" value="DNA-3-METHYLADENINE GLYCOSYLASE 1"/>
    <property type="match status" value="1"/>
</dbReference>
<dbReference type="AlphaFoldDB" id="A0A432VUK2"/>
<keyword evidence="2" id="KW-1185">Reference proteome</keyword>
<evidence type="ECO:0000313" key="1">
    <source>
        <dbReference type="EMBL" id="RUO20203.1"/>
    </source>
</evidence>
<dbReference type="RefSeq" id="WP_126792219.1">
    <property type="nucleotide sequence ID" value="NZ_PIPI01000003.1"/>
</dbReference>
<dbReference type="Gene3D" id="1.10.340.30">
    <property type="entry name" value="Hypothetical protein, domain 2"/>
    <property type="match status" value="1"/>
</dbReference>
<organism evidence="1 2">
    <name type="scientific">Aliidiomarina haloalkalitolerans</name>
    <dbReference type="NCBI Taxonomy" id="859059"/>
    <lineage>
        <taxon>Bacteria</taxon>
        <taxon>Pseudomonadati</taxon>
        <taxon>Pseudomonadota</taxon>
        <taxon>Gammaproteobacteria</taxon>
        <taxon>Alteromonadales</taxon>
        <taxon>Idiomarinaceae</taxon>
        <taxon>Aliidiomarina</taxon>
    </lineage>
</organism>